<dbReference type="EMBL" id="JBDPGJ010000002">
    <property type="protein sequence ID" value="MEX0405469.1"/>
    <property type="molecule type" value="Genomic_DNA"/>
</dbReference>
<evidence type="ECO:0000259" key="1">
    <source>
        <dbReference type="Pfam" id="PF10099"/>
    </source>
</evidence>
<dbReference type="RefSeq" id="WP_367953365.1">
    <property type="nucleotide sequence ID" value="NZ_JBDPGJ010000002.1"/>
</dbReference>
<comment type="caution">
    <text evidence="2">The sequence shown here is derived from an EMBL/GenBank/DDBJ whole genome shotgun (WGS) entry which is preliminary data.</text>
</comment>
<keyword evidence="3" id="KW-1185">Reference proteome</keyword>
<evidence type="ECO:0000313" key="3">
    <source>
        <dbReference type="Proteomes" id="UP001556692"/>
    </source>
</evidence>
<reference evidence="2 3" key="1">
    <citation type="submission" date="2024-05" db="EMBL/GenBank/DDBJ databases">
        <authorList>
            <person name="Jiang F."/>
        </authorList>
    </citation>
    <scope>NUCLEOTIDE SEQUENCE [LARGE SCALE GENOMIC DNA]</scope>
    <source>
        <strain evidence="2 3">LZ166</strain>
    </source>
</reference>
<protein>
    <submittedName>
        <fullName evidence="2">Anti-sigma factor</fullName>
    </submittedName>
</protein>
<sequence>MSSEVDRIERAGDYIMGRMTQAERERAERDLERDPKFRETVIRLAERLRSSTQAHQTDLWRSVQESIAGLPQMRDAPLVHPFAPSAAPSQAAASYAPLGGWRGAALIAALVAVGGAGYVAGGWFAGPADPVALVRLSDAEGNTAGILEISEGDALRYLPLDTGQPADGRVLQLWTSFDEAAGPVRLGTVSHAGPLRWRGPHLPPPVPGQTYSVTAASPADAIPGKPFGETLFRGTAERLPRP</sequence>
<dbReference type="Pfam" id="PF10099">
    <property type="entry name" value="RskA_C"/>
    <property type="match status" value="1"/>
</dbReference>
<name>A0ABV3SFH1_9HYPH</name>
<dbReference type="InterPro" id="IPR018764">
    <property type="entry name" value="RskA_C"/>
</dbReference>
<organism evidence="2 3">
    <name type="scientific">Aquibium pacificus</name>
    <dbReference type="NCBI Taxonomy" id="3153579"/>
    <lineage>
        <taxon>Bacteria</taxon>
        <taxon>Pseudomonadati</taxon>
        <taxon>Pseudomonadota</taxon>
        <taxon>Alphaproteobacteria</taxon>
        <taxon>Hyphomicrobiales</taxon>
        <taxon>Phyllobacteriaceae</taxon>
        <taxon>Aquibium</taxon>
    </lineage>
</organism>
<accession>A0ABV3SFH1</accession>
<proteinExistence type="predicted"/>
<feature type="domain" description="Anti-sigma K factor RskA C-terminal" evidence="1">
    <location>
        <begin position="104"/>
        <end position="214"/>
    </location>
</feature>
<dbReference type="Proteomes" id="UP001556692">
    <property type="component" value="Unassembled WGS sequence"/>
</dbReference>
<evidence type="ECO:0000313" key="2">
    <source>
        <dbReference type="EMBL" id="MEX0405469.1"/>
    </source>
</evidence>
<gene>
    <name evidence="2" type="ORF">ABGN05_07355</name>
</gene>